<dbReference type="InterPro" id="IPR013783">
    <property type="entry name" value="Ig-like_fold"/>
</dbReference>
<feature type="domain" description="Fibronectin type-III" evidence="23">
    <location>
        <begin position="542"/>
        <end position="641"/>
    </location>
</feature>
<dbReference type="FunFam" id="2.60.40.10:FF:001066">
    <property type="entry name" value="Obscurin-like protein 1 isoform 3"/>
    <property type="match status" value="1"/>
</dbReference>
<feature type="domain" description="Ig-like" evidence="22">
    <location>
        <begin position="110"/>
        <end position="198"/>
    </location>
</feature>
<keyword evidence="13" id="KW-0418">Kinase</keyword>
<dbReference type="InterPro" id="IPR052385">
    <property type="entry name" value="Obscurin/Obscurin-like_Reg"/>
</dbReference>
<evidence type="ECO:0000256" key="13">
    <source>
        <dbReference type="ARBA" id="ARBA00022777"/>
    </source>
</evidence>
<organism evidence="24 25">
    <name type="scientific">Lates japonicus</name>
    <name type="common">Japanese lates</name>
    <dbReference type="NCBI Taxonomy" id="270547"/>
    <lineage>
        <taxon>Eukaryota</taxon>
        <taxon>Metazoa</taxon>
        <taxon>Chordata</taxon>
        <taxon>Craniata</taxon>
        <taxon>Vertebrata</taxon>
        <taxon>Euteleostomi</taxon>
        <taxon>Actinopterygii</taxon>
        <taxon>Neopterygii</taxon>
        <taxon>Teleostei</taxon>
        <taxon>Neoteleostei</taxon>
        <taxon>Acanthomorphata</taxon>
        <taxon>Carangaria</taxon>
        <taxon>Carangaria incertae sedis</taxon>
        <taxon>Centropomidae</taxon>
        <taxon>Lates</taxon>
    </lineage>
</organism>
<dbReference type="GO" id="GO:0005634">
    <property type="term" value="C:nucleus"/>
    <property type="evidence" value="ECO:0007669"/>
    <property type="project" value="UniProtKB-SubCell"/>
</dbReference>
<dbReference type="CDD" id="cd00096">
    <property type="entry name" value="Ig"/>
    <property type="match status" value="5"/>
</dbReference>
<keyword evidence="10" id="KW-0479">Metal-binding</keyword>
<dbReference type="Proteomes" id="UP001279410">
    <property type="component" value="Unassembled WGS sequence"/>
</dbReference>
<dbReference type="SMART" id="SM00408">
    <property type="entry name" value="IGc2"/>
    <property type="match status" value="18"/>
</dbReference>
<feature type="domain" description="Ig-like" evidence="22">
    <location>
        <begin position="1640"/>
        <end position="1724"/>
    </location>
</feature>
<evidence type="ECO:0000313" key="25">
    <source>
        <dbReference type="Proteomes" id="UP001279410"/>
    </source>
</evidence>
<evidence type="ECO:0000256" key="12">
    <source>
        <dbReference type="ARBA" id="ARBA00022741"/>
    </source>
</evidence>
<keyword evidence="18" id="KW-0539">Nucleus</keyword>
<dbReference type="CDD" id="cd00063">
    <property type="entry name" value="FN3"/>
    <property type="match status" value="1"/>
</dbReference>
<evidence type="ECO:0000256" key="20">
    <source>
        <dbReference type="ARBA" id="ARBA00047899"/>
    </source>
</evidence>
<evidence type="ECO:0000259" key="23">
    <source>
        <dbReference type="PROSITE" id="PS50853"/>
    </source>
</evidence>
<reference evidence="24" key="1">
    <citation type="submission" date="2022-08" db="EMBL/GenBank/DDBJ databases">
        <title>Genome sequencing of akame (Lates japonicus).</title>
        <authorList>
            <person name="Hashiguchi Y."/>
            <person name="Takahashi H."/>
        </authorList>
    </citation>
    <scope>NUCLEOTIDE SEQUENCE</scope>
    <source>
        <strain evidence="24">Kochi</strain>
    </source>
</reference>
<dbReference type="Gene3D" id="2.60.40.10">
    <property type="entry name" value="Immunoglobulins"/>
    <property type="match status" value="27"/>
</dbReference>
<keyword evidence="16" id="KW-0112">Calmodulin-binding</keyword>
<dbReference type="InterPro" id="IPR003598">
    <property type="entry name" value="Ig_sub2"/>
</dbReference>
<feature type="domain" description="Ig-like" evidence="22">
    <location>
        <begin position="934"/>
        <end position="1005"/>
    </location>
</feature>
<dbReference type="PANTHER" id="PTHR35971:SF4">
    <property type="entry name" value="OBSCURIN"/>
    <property type="match status" value="1"/>
</dbReference>
<evidence type="ECO:0000256" key="14">
    <source>
        <dbReference type="ARBA" id="ARBA00022840"/>
    </source>
</evidence>
<keyword evidence="15" id="KW-0460">Magnesium</keyword>
<dbReference type="InterPro" id="IPR036179">
    <property type="entry name" value="Ig-like_dom_sf"/>
</dbReference>
<dbReference type="FunFam" id="2.60.40.10:FF:000148">
    <property type="entry name" value="titin isoform X1"/>
    <property type="match status" value="1"/>
</dbReference>
<evidence type="ECO:0000256" key="19">
    <source>
        <dbReference type="ARBA" id="ARBA00023319"/>
    </source>
</evidence>
<dbReference type="GO" id="GO:0005524">
    <property type="term" value="F:ATP binding"/>
    <property type="evidence" value="ECO:0007669"/>
    <property type="project" value="UniProtKB-KW"/>
</dbReference>
<name>A0AAD3MC21_LATJO</name>
<sequence length="2530" mass="280480">MDPNLFGGAPRFLTRPKAFSVCAGKDTTLSCTIVGSPTPLITWEKDKLKLTSGGRFKTVEDGNVYRLTIYDLTLEDSGQYMCRAKNSVGEAYAAVTVKVALPTEMAQRAPVFIVKPTSARVGLGGDVVFHCRVAAHPEANFDWEKDGRYLGETNRIKIVSDSDSSTLKIQSVRNLDSGTYTCRAQNSVGRAHTAAALVVDAQDSRHLSADKNTSLLSHLQKRKEEMKKDISIYRTEESSSLVSSSSTATIADRLSLEHQLRASVLAKLPKGVFTRTCTVTEGKHAKLSCFVTGHPKPHIIWRKDGTNISEGRRHVIYEDQAENFILKILYCKQSDNGLYTCNATNMAGQTYSAVLVTVKEPKVPFRRKLQDVEVQEKASAMLMCEVPQIATQTNWFMEETRLEQSIKYRMEEEGTLRRLTIHNVTTNDDGVYICEMKEGSRTVAELTVLGNITKKLPRRTVVPVSDTVIFIVELEHPCPDTYWTRNGEKLKEDSRISIACMLRQYTLTIRDCQPDDSGEVAFVAGDCKTSTRFSVTAARKHPPDPPVDAVVQNKTDSSITIQWSPPDSDRPVPIKGYIVERRKVGTQTWQRCNAGETIATTEIIICNFTEEASYQFRISAMNDFGQSPYLEVPGSFYLEPTAEIRKGLMNSTAVSGEEFSVSVELSAVCSGFWSLNGRLLRSGADYLITRAKTTHTLLIRVVTMEMNGAEVKFVGGGSQSSCILSVKAPSVRFTNKSDLMEVVTCSAQATAQLTAEVSDYDIQVVWMKNGKELKMGKKYEYIITDRKRILMVHNVTEEDVGIYECVLADDRMSVQLALKDEPARFLNKARGPMGLSSSLKGDLELSCEVSPASAAVVWRKDQVEITEDQRTTIVSKGTQRKLIIKNAKKSDEGHYSCETAADKVTFQVKIKETQALAAFSNKESVQRDVKATLSQKATLSCTVSDSKTEVKWYKDGKLLVSSRTIYSEIKGNTRQLVIEKVERSDAGEYTCEAGVDRLVFKVSVSEAQSAFFNKESVQKEVKATLSQKATLSCEVADSKTEVKWYKDGKILASSKVIHAESKGKSRQLVIDSVEKKDAGEYICEAGTEKLVFKLQVADAPAGFSNKESVQKEVRATLSQKATLSCEVSDSKTEVKWYKDGKLLTSSKAVHMESKGKSRELVIEKMEKKDAGEYTCEAGTEKLVFKLQVTDAAVKFQKKPVKDTCVVQASENIVLTTELTTESGSVKWFRDGVEVKESSKYEMKKDGRSRTLIVKSTEAKDSGIYSCQTADDKLEFKVQVKDSALKFVVPLKSVDVELGGTLSLMCELNQASGDVVWHHNGREIKPGGRYCIRTDGAKRVLTVTGMAKEDEGEYSCECRNDKTSAKVSSKVPRLVRLTAKLNNVAAMEGKDAIFKCAVTPADVNVKWFHNSIPVTAGPKYKIEHGGNSHSLTVTSVTQKDAGEISVDAEGKSCKATLQVQHEPVTFKKKLENLTVEEQSEVKLEVELSKASNEVRWMKNSVVLQPAGNLEIRVDGAKQALVFKSVTHADRGIYSCETLDDKTQAKLSVEMKKIHIIKGLAETKAHETETVTLEVELSQADVEGSWTRDGAKLRSGANCRITALGKKHALTLSNLKREDAGTIAFHAEGIHTSGKLIITEPPAMISKPMTDISVPEKEKATFECEVSRTNADVKWFKDDVELKPGKNFSIHSLGRKRTLVINKCTPEDTGSYICRTTDDNTAAKLTVHAREIKIIKKLEDVEVMEKESATFVCEISHDEVDCQWYKGSAKLKAGDNIKMRQEGRTYVLLFKSVSPEDMGEIKFTAEKASSTAKLKVKELPVKFVKKLRDKIAMYKHRGHLECQVSRASAKVKWYKNKLEIKPGKKYEIKSEDVYRKLTINDVDSGDEDTYTCDATDDKTSCKLLVEEQSISIVRELSSVEVTEPFAAVFEVEISMELVKPPIWTLNGVAVQESTDVEMEKEGTLHRLTFKKTKASMTGPVQFTAGKSKSLAQLTVKERPLEIAEPIKDVKAKEKSSAILTCKFSAPPKEVNWFKGQVPLTASDKYNMKQDATRAQLTIQRLTEEDSGEYRCQSGPAETKGKLTVEVREIKITKHMSNTEVDEDSDAVFICEINYADEEAQWLLNDKVLFTNEVNTVTHEGKVHKLTLKNLAPQDGGTITFQVRKVKESVTLKVKEKRAVFLKSLDDIIGEEKGMITLACEASKPRVSPTWRKEGKVLKAGPKYELLHTGKSLGLIIKDVTKDDAGEYTCDLGTEVSKAKVTVREIGIGITKWLKSAEVNEGETCNFECILSRESMDECSWTLNGKTISNGGRFKVISKGRKYMLTIKDVTPADAGEVVFKIKDLSSKTTLTVEGRASSVSRGLQNVSAAQGEDAVFTCEVTQASSTVKWAKEDRAIKKSQKYDISQEDKVMKLTIHNVSAPDSGEYSCEVVGGATTRAQLEIKEPIHKFIRPLKDSQADEKGAVTLQCETAQTPSTVIWLKGHTELKAGGRYEMSQKEGVLTLTIKRLEEKDTDIYTCDVGTAKSMAKVTVK</sequence>
<evidence type="ECO:0000256" key="7">
    <source>
        <dbReference type="ARBA" id="ARBA00022527"/>
    </source>
</evidence>
<keyword evidence="7" id="KW-0723">Serine/threonine-protein kinase</keyword>
<dbReference type="SMART" id="SM00060">
    <property type="entry name" value="FN3"/>
    <property type="match status" value="1"/>
</dbReference>
<comment type="catalytic activity">
    <reaction evidence="21">
        <text>L-seryl-[protein] + ATP = O-phospho-L-seryl-[protein] + ADP + H(+)</text>
        <dbReference type="Rhea" id="RHEA:17989"/>
        <dbReference type="Rhea" id="RHEA-COMP:9863"/>
        <dbReference type="Rhea" id="RHEA-COMP:11604"/>
        <dbReference type="ChEBI" id="CHEBI:15378"/>
        <dbReference type="ChEBI" id="CHEBI:29999"/>
        <dbReference type="ChEBI" id="CHEBI:30616"/>
        <dbReference type="ChEBI" id="CHEBI:83421"/>
        <dbReference type="ChEBI" id="CHEBI:456216"/>
        <dbReference type="EC" id="2.7.11.1"/>
    </reaction>
</comment>
<dbReference type="PROSITE" id="PS50835">
    <property type="entry name" value="IG_LIKE"/>
    <property type="match status" value="18"/>
</dbReference>
<feature type="domain" description="Ig-like" evidence="22">
    <location>
        <begin position="1371"/>
        <end position="1546"/>
    </location>
</feature>
<dbReference type="SMART" id="SM00406">
    <property type="entry name" value="IGv"/>
    <property type="match status" value="8"/>
</dbReference>
<dbReference type="FunFam" id="2.60.40.10:FF:000050">
    <property type="entry name" value="Titin isoform B"/>
    <property type="match status" value="1"/>
</dbReference>
<evidence type="ECO:0000259" key="22">
    <source>
        <dbReference type="PROSITE" id="PS50835"/>
    </source>
</evidence>
<keyword evidence="8" id="KW-0597">Phosphoprotein</keyword>
<keyword evidence="6" id="KW-0963">Cytoplasm</keyword>
<dbReference type="FunFam" id="2.60.40.10:FF:000502">
    <property type="entry name" value="obscurin-like protein 1 isoform X2"/>
    <property type="match status" value="1"/>
</dbReference>
<dbReference type="PROSITE" id="PS50853">
    <property type="entry name" value="FN3"/>
    <property type="match status" value="1"/>
</dbReference>
<feature type="domain" description="Ig-like" evidence="22">
    <location>
        <begin position="1997"/>
        <end position="2081"/>
    </location>
</feature>
<keyword evidence="25" id="KW-1185">Reference proteome</keyword>
<comment type="cofactor">
    <cofactor evidence="1">
        <name>Mg(2+)</name>
        <dbReference type="ChEBI" id="CHEBI:18420"/>
    </cofactor>
</comment>
<evidence type="ECO:0000256" key="3">
    <source>
        <dbReference type="ARBA" id="ARBA00004496"/>
    </source>
</evidence>
<evidence type="ECO:0000256" key="1">
    <source>
        <dbReference type="ARBA" id="ARBA00001946"/>
    </source>
</evidence>
<gene>
    <name evidence="24" type="ORF">AKAME5_000411300</name>
</gene>
<dbReference type="SUPFAM" id="SSF48726">
    <property type="entry name" value="Immunoglobulin"/>
    <property type="match status" value="25"/>
</dbReference>
<feature type="domain" description="Ig-like" evidence="22">
    <location>
        <begin position="1100"/>
        <end position="1177"/>
    </location>
</feature>
<comment type="similarity">
    <text evidence="4">Belongs to the protein kinase superfamily. CAMK Ser/Thr protein kinase family.</text>
</comment>
<dbReference type="EC" id="2.7.11.1" evidence="5"/>
<feature type="domain" description="Ig-like" evidence="22">
    <location>
        <begin position="1284"/>
        <end position="1367"/>
    </location>
</feature>
<evidence type="ECO:0000256" key="17">
    <source>
        <dbReference type="ARBA" id="ARBA00023157"/>
    </source>
</evidence>
<dbReference type="EMBL" id="BRZM01000010">
    <property type="protein sequence ID" value="GLD50996.1"/>
    <property type="molecule type" value="Genomic_DNA"/>
</dbReference>
<comment type="subcellular location">
    <subcellularLocation>
        <location evidence="3">Cytoplasm</location>
    </subcellularLocation>
    <subcellularLocation>
        <location evidence="2">Nucleus</location>
    </subcellularLocation>
</comment>
<dbReference type="GO" id="GO:0004674">
    <property type="term" value="F:protein serine/threonine kinase activity"/>
    <property type="evidence" value="ECO:0007669"/>
    <property type="project" value="UniProtKB-KW"/>
</dbReference>
<dbReference type="InterPro" id="IPR013098">
    <property type="entry name" value="Ig_I-set"/>
</dbReference>
<dbReference type="InterPro" id="IPR013106">
    <property type="entry name" value="Ig_V-set"/>
</dbReference>
<proteinExistence type="inferred from homology"/>
<evidence type="ECO:0000256" key="2">
    <source>
        <dbReference type="ARBA" id="ARBA00004123"/>
    </source>
</evidence>
<feature type="domain" description="Ig-like" evidence="22">
    <location>
        <begin position="269"/>
        <end position="357"/>
    </location>
</feature>
<feature type="domain" description="Ig-like" evidence="22">
    <location>
        <begin position="2355"/>
        <end position="2439"/>
    </location>
</feature>
<feature type="domain" description="Ig-like" evidence="22">
    <location>
        <begin position="2443"/>
        <end position="2528"/>
    </location>
</feature>
<feature type="domain" description="Ig-like" evidence="22">
    <location>
        <begin position="361"/>
        <end position="444"/>
    </location>
</feature>
<dbReference type="GO" id="GO:0005737">
    <property type="term" value="C:cytoplasm"/>
    <property type="evidence" value="ECO:0007669"/>
    <property type="project" value="UniProtKB-SubCell"/>
</dbReference>
<keyword evidence="17" id="KW-1015">Disulfide bond</keyword>
<comment type="catalytic activity">
    <reaction evidence="20">
        <text>L-threonyl-[protein] + ATP = O-phospho-L-threonyl-[protein] + ADP + H(+)</text>
        <dbReference type="Rhea" id="RHEA:46608"/>
        <dbReference type="Rhea" id="RHEA-COMP:11060"/>
        <dbReference type="Rhea" id="RHEA-COMP:11605"/>
        <dbReference type="ChEBI" id="CHEBI:15378"/>
        <dbReference type="ChEBI" id="CHEBI:30013"/>
        <dbReference type="ChEBI" id="CHEBI:30616"/>
        <dbReference type="ChEBI" id="CHEBI:61977"/>
        <dbReference type="ChEBI" id="CHEBI:456216"/>
        <dbReference type="EC" id="2.7.11.1"/>
    </reaction>
</comment>
<evidence type="ECO:0000256" key="4">
    <source>
        <dbReference type="ARBA" id="ARBA00006692"/>
    </source>
</evidence>
<evidence type="ECO:0000256" key="9">
    <source>
        <dbReference type="ARBA" id="ARBA00022679"/>
    </source>
</evidence>
<feature type="domain" description="Ig-like" evidence="22">
    <location>
        <begin position="1026"/>
        <end position="1085"/>
    </location>
</feature>
<evidence type="ECO:0000313" key="24">
    <source>
        <dbReference type="EMBL" id="GLD50996.1"/>
    </source>
</evidence>
<dbReference type="InterPro" id="IPR007110">
    <property type="entry name" value="Ig-like_dom"/>
</dbReference>
<evidence type="ECO:0000256" key="5">
    <source>
        <dbReference type="ARBA" id="ARBA00012513"/>
    </source>
</evidence>
<dbReference type="Pfam" id="PF00041">
    <property type="entry name" value="fn3"/>
    <property type="match status" value="1"/>
</dbReference>
<dbReference type="FunFam" id="2.60.40.10:FF:000211">
    <property type="entry name" value="Obscurin-like protein 1"/>
    <property type="match status" value="3"/>
</dbReference>
<feature type="domain" description="Ig-like" evidence="22">
    <location>
        <begin position="10"/>
        <end position="100"/>
    </location>
</feature>
<dbReference type="InterPro" id="IPR003961">
    <property type="entry name" value="FN3_dom"/>
</dbReference>
<keyword evidence="12" id="KW-0547">Nucleotide-binding</keyword>
<keyword evidence="9" id="KW-0808">Transferase</keyword>
<evidence type="ECO:0000256" key="10">
    <source>
        <dbReference type="ARBA" id="ARBA00022723"/>
    </source>
</evidence>
<keyword evidence="11" id="KW-0677">Repeat</keyword>
<evidence type="ECO:0000256" key="8">
    <source>
        <dbReference type="ARBA" id="ARBA00022553"/>
    </source>
</evidence>
<dbReference type="FunFam" id="2.60.40.10:FF:000612">
    <property type="entry name" value="palladin isoform X1"/>
    <property type="match status" value="1"/>
</dbReference>
<feature type="domain" description="Ig-like" evidence="22">
    <location>
        <begin position="1838"/>
        <end position="1909"/>
    </location>
</feature>
<dbReference type="FunFam" id="2.60.40.10:FF:001084">
    <property type="entry name" value="obscurin-like isoform X3"/>
    <property type="match status" value="2"/>
</dbReference>
<comment type="caution">
    <text evidence="24">The sequence shown here is derived from an EMBL/GenBank/DDBJ whole genome shotgun (WGS) entry which is preliminary data.</text>
</comment>
<dbReference type="GO" id="GO:0005516">
    <property type="term" value="F:calmodulin binding"/>
    <property type="evidence" value="ECO:0007669"/>
    <property type="project" value="UniProtKB-KW"/>
</dbReference>
<keyword evidence="14" id="KW-0067">ATP-binding</keyword>
<dbReference type="Pfam" id="PF07679">
    <property type="entry name" value="I-set"/>
    <property type="match status" value="24"/>
</dbReference>
<protein>
    <recommendedName>
        <fullName evidence="5">non-specific serine/threonine protein kinase</fullName>
        <ecNumber evidence="5">2.7.11.1</ecNumber>
    </recommendedName>
</protein>
<dbReference type="InterPro" id="IPR003599">
    <property type="entry name" value="Ig_sub"/>
</dbReference>
<evidence type="ECO:0000256" key="18">
    <source>
        <dbReference type="ARBA" id="ARBA00023242"/>
    </source>
</evidence>
<accession>A0AAD3MC21</accession>
<dbReference type="FunFam" id="2.60.40.10:FF:000599">
    <property type="entry name" value="obscurin isoform X3"/>
    <property type="match status" value="1"/>
</dbReference>
<dbReference type="GO" id="GO:0046872">
    <property type="term" value="F:metal ion binding"/>
    <property type="evidence" value="ECO:0007669"/>
    <property type="project" value="UniProtKB-KW"/>
</dbReference>
<feature type="domain" description="Ig-like" evidence="22">
    <location>
        <begin position="822"/>
        <end position="907"/>
    </location>
</feature>
<evidence type="ECO:0000256" key="6">
    <source>
        <dbReference type="ARBA" id="ARBA00022490"/>
    </source>
</evidence>
<dbReference type="PANTHER" id="PTHR35971">
    <property type="entry name" value="SI:DKEY-31G6.6"/>
    <property type="match status" value="1"/>
</dbReference>
<dbReference type="SUPFAM" id="SSF49265">
    <property type="entry name" value="Fibronectin type III"/>
    <property type="match status" value="1"/>
</dbReference>
<evidence type="ECO:0000256" key="15">
    <source>
        <dbReference type="ARBA" id="ARBA00022842"/>
    </source>
</evidence>
<feature type="non-terminal residue" evidence="24">
    <location>
        <position position="1"/>
    </location>
</feature>
<dbReference type="InterPro" id="IPR036116">
    <property type="entry name" value="FN3_sf"/>
</dbReference>
<feature type="domain" description="Ig-like" evidence="22">
    <location>
        <begin position="729"/>
        <end position="815"/>
    </location>
</feature>
<keyword evidence="19" id="KW-0393">Immunoglobulin domain</keyword>
<dbReference type="SMART" id="SM00409">
    <property type="entry name" value="IG"/>
    <property type="match status" value="24"/>
</dbReference>
<evidence type="ECO:0000256" key="21">
    <source>
        <dbReference type="ARBA" id="ARBA00048679"/>
    </source>
</evidence>
<feature type="domain" description="Ig-like" evidence="22">
    <location>
        <begin position="1203"/>
        <end position="1278"/>
    </location>
</feature>
<dbReference type="FunFam" id="2.60.40.10:FF:000214">
    <property type="entry name" value="titin isoform X1"/>
    <property type="match status" value="4"/>
</dbReference>
<evidence type="ECO:0000256" key="16">
    <source>
        <dbReference type="ARBA" id="ARBA00022860"/>
    </source>
</evidence>
<feature type="domain" description="Ig-like" evidence="22">
    <location>
        <begin position="2187"/>
        <end position="2259"/>
    </location>
</feature>
<evidence type="ECO:0000256" key="11">
    <source>
        <dbReference type="ARBA" id="ARBA00022737"/>
    </source>
</evidence>
<dbReference type="FunFam" id="2.60.40.10:FF:000707">
    <property type="entry name" value="Obscurin, cytoskeletal calmodulin and titin-interacting RhoGEF"/>
    <property type="match status" value="1"/>
</dbReference>